<dbReference type="PROSITE" id="PS50878">
    <property type="entry name" value="RT_POL"/>
    <property type="match status" value="1"/>
</dbReference>
<keyword evidence="3" id="KW-1185">Reference proteome</keyword>
<accession>A0ABQ3VBR0</accession>
<comment type="caution">
    <text evidence="2">The sequence shown here is derived from an EMBL/GenBank/DDBJ whole genome shotgun (WGS) entry which is preliminary data.</text>
</comment>
<dbReference type="Pfam" id="PF00078">
    <property type="entry name" value="RVT_1"/>
    <property type="match status" value="1"/>
</dbReference>
<dbReference type="InterPro" id="IPR051083">
    <property type="entry name" value="GrpII_Intron_Splice-Mob/Def"/>
</dbReference>
<dbReference type="PANTHER" id="PTHR34047:SF10">
    <property type="entry name" value="GROUP II INTRON-ASSOCIATED OPEN READING FRAME"/>
    <property type="match status" value="1"/>
</dbReference>
<evidence type="ECO:0000259" key="1">
    <source>
        <dbReference type="PROSITE" id="PS50878"/>
    </source>
</evidence>
<gene>
    <name evidence="2" type="ORF">KSZ_06570</name>
</gene>
<dbReference type="Pfam" id="PF08388">
    <property type="entry name" value="GIIM"/>
    <property type="match status" value="1"/>
</dbReference>
<evidence type="ECO:0000313" key="3">
    <source>
        <dbReference type="Proteomes" id="UP000635565"/>
    </source>
</evidence>
<name>A0ABQ3VBR0_9CHLR</name>
<dbReference type="EMBL" id="BNJJ01000002">
    <property type="protein sequence ID" value="GHO82651.1"/>
    <property type="molecule type" value="Genomic_DNA"/>
</dbReference>
<evidence type="ECO:0000313" key="2">
    <source>
        <dbReference type="EMBL" id="GHO82651.1"/>
    </source>
</evidence>
<organism evidence="2 3">
    <name type="scientific">Dictyobacter formicarum</name>
    <dbReference type="NCBI Taxonomy" id="2778368"/>
    <lineage>
        <taxon>Bacteria</taxon>
        <taxon>Bacillati</taxon>
        <taxon>Chloroflexota</taxon>
        <taxon>Ktedonobacteria</taxon>
        <taxon>Ktedonobacterales</taxon>
        <taxon>Dictyobacteraceae</taxon>
        <taxon>Dictyobacter</taxon>
    </lineage>
</organism>
<dbReference type="InterPro" id="IPR013597">
    <property type="entry name" value="Mat_intron_G2"/>
</dbReference>
<sequence>MKYNSKGEITGKRAIVRYADDFVCFCETKEDAEIVRELLSKWLTQRGLSLSEEKTHIVHLTEGLNFLSFNIRHYPAPQTAKTGWKLLIKPSKEAVQELRQKLYDQWKMAQGTNVQSVLTKLNPIIRGWANYYRTAVAKEIFGQLDQWMQHKAIHYTKRLHPNKSAKWRHRKYWGQLHLDRFGLLGVWRQAKWRLSAQV</sequence>
<protein>
    <recommendedName>
        <fullName evidence="1">Reverse transcriptase domain-containing protein</fullName>
    </recommendedName>
</protein>
<dbReference type="InterPro" id="IPR043502">
    <property type="entry name" value="DNA/RNA_pol_sf"/>
</dbReference>
<reference evidence="2 3" key="1">
    <citation type="journal article" date="2021" name="Int. J. Syst. Evol. Microbiol.">
        <title>Reticulibacter mediterranei gen. nov., sp. nov., within the new family Reticulibacteraceae fam. nov., and Ktedonospora formicarum gen. nov., sp. nov., Ktedonobacter robiniae sp. nov., Dictyobacter formicarum sp. nov. and Dictyobacter arantiisoli sp. nov., belonging to the class Ktedonobacteria.</title>
        <authorList>
            <person name="Yabe S."/>
            <person name="Zheng Y."/>
            <person name="Wang C.M."/>
            <person name="Sakai Y."/>
            <person name="Abe K."/>
            <person name="Yokota A."/>
            <person name="Donadio S."/>
            <person name="Cavaletti L."/>
            <person name="Monciardini P."/>
        </authorList>
    </citation>
    <scope>NUCLEOTIDE SEQUENCE [LARGE SCALE GENOMIC DNA]</scope>
    <source>
        <strain evidence="2 3">SOSP1-9</strain>
    </source>
</reference>
<dbReference type="SUPFAM" id="SSF56672">
    <property type="entry name" value="DNA/RNA polymerases"/>
    <property type="match status" value="1"/>
</dbReference>
<dbReference type="PANTHER" id="PTHR34047">
    <property type="entry name" value="NUCLEAR INTRON MATURASE 1, MITOCHONDRIAL-RELATED"/>
    <property type="match status" value="1"/>
</dbReference>
<feature type="domain" description="Reverse transcriptase" evidence="1">
    <location>
        <begin position="1"/>
        <end position="71"/>
    </location>
</feature>
<dbReference type="Proteomes" id="UP000635565">
    <property type="component" value="Unassembled WGS sequence"/>
</dbReference>
<dbReference type="InterPro" id="IPR000477">
    <property type="entry name" value="RT_dom"/>
</dbReference>
<proteinExistence type="predicted"/>